<gene>
    <name evidence="1" type="ORF">METZ01_LOCUS24717</name>
</gene>
<evidence type="ECO:0000313" key="1">
    <source>
        <dbReference type="EMBL" id="SUZ71863.1"/>
    </source>
</evidence>
<dbReference type="AlphaFoldDB" id="A0A381Q2M6"/>
<name>A0A381Q2M6_9ZZZZ</name>
<accession>A0A381Q2M6</accession>
<reference evidence="1" key="1">
    <citation type="submission" date="2018-05" db="EMBL/GenBank/DDBJ databases">
        <authorList>
            <person name="Lanie J.A."/>
            <person name="Ng W.-L."/>
            <person name="Kazmierczak K.M."/>
            <person name="Andrzejewski T.M."/>
            <person name="Davidsen T.M."/>
            <person name="Wayne K.J."/>
            <person name="Tettelin H."/>
            <person name="Glass J.I."/>
            <person name="Rusch D."/>
            <person name="Podicherti R."/>
            <person name="Tsui H.-C.T."/>
            <person name="Winkler M.E."/>
        </authorList>
    </citation>
    <scope>NUCLEOTIDE SEQUENCE</scope>
</reference>
<sequence length="141" mass="14926">MHRQPVRSTIEAAAISELARRTLRSNGLVVHNRNPASLGIDDLSLTISDLAAGLVLGVVSESSDSEGIQIELLDSPGGVIAASEPADMRVVWIPGDCLPLWNRFKDTVLGLVAAGYPGCVGCAGPAAELPWDEEASRQRLR</sequence>
<dbReference type="EMBL" id="UINC01001136">
    <property type="protein sequence ID" value="SUZ71863.1"/>
    <property type="molecule type" value="Genomic_DNA"/>
</dbReference>
<proteinExistence type="predicted"/>
<protein>
    <submittedName>
        <fullName evidence="1">Uncharacterized protein</fullName>
    </submittedName>
</protein>
<organism evidence="1">
    <name type="scientific">marine metagenome</name>
    <dbReference type="NCBI Taxonomy" id="408172"/>
    <lineage>
        <taxon>unclassified sequences</taxon>
        <taxon>metagenomes</taxon>
        <taxon>ecological metagenomes</taxon>
    </lineage>
</organism>